<evidence type="ECO:0000313" key="2">
    <source>
        <dbReference type="EMBL" id="KFJ02288.1"/>
    </source>
</evidence>
<gene>
    <name evidence="2" type="ORF">THER5_0463</name>
</gene>
<dbReference type="OrthoDB" id="3239557at2"/>
<protein>
    <submittedName>
        <fullName evidence="2">Uncharacterized protein</fullName>
    </submittedName>
</protein>
<sequence length="152" mass="16824">MTSLHGFKEINIRKPIGKVVMTVTKTLVRFNKATVVAMECPEYVKILVNPDTRQIAVEPCSAEDRNAVKFSRPKGTKADDGNQPSSVTVREQSVVDAIVSFFDFADVDEDHVAYQAIVGRISQDDHVAVFDASDATAGVMKRRGRRKGQTRQ</sequence>
<comment type="caution">
    <text evidence="2">The sequence shown here is derived from an EMBL/GenBank/DDBJ whole genome shotgun (WGS) entry which is preliminary data.</text>
</comment>
<evidence type="ECO:0000313" key="3">
    <source>
        <dbReference type="Proteomes" id="UP000029003"/>
    </source>
</evidence>
<reference evidence="2 3" key="1">
    <citation type="submission" date="2014-03" db="EMBL/GenBank/DDBJ databases">
        <title>Genomics of Bifidobacteria.</title>
        <authorList>
            <person name="Ventura M."/>
            <person name="Milani C."/>
            <person name="Lugli G.A."/>
        </authorList>
    </citation>
    <scope>NUCLEOTIDE SEQUENCE [LARGE SCALE GENOMIC DNA]</scope>
    <source>
        <strain evidence="2 3">LMG 21395</strain>
    </source>
</reference>
<dbReference type="EMBL" id="JGZT01000007">
    <property type="protein sequence ID" value="KFJ02288.1"/>
    <property type="molecule type" value="Genomic_DNA"/>
</dbReference>
<organism evidence="2 3">
    <name type="scientific">Bifidobacterium thermacidophilum subsp. thermacidophilum</name>
    <dbReference type="NCBI Taxonomy" id="79262"/>
    <lineage>
        <taxon>Bacteria</taxon>
        <taxon>Bacillati</taxon>
        <taxon>Actinomycetota</taxon>
        <taxon>Actinomycetes</taxon>
        <taxon>Bifidobacteriales</taxon>
        <taxon>Bifidobacteriaceae</taxon>
        <taxon>Bifidobacterium</taxon>
    </lineage>
</organism>
<feature type="region of interest" description="Disordered" evidence="1">
    <location>
        <begin position="66"/>
        <end position="87"/>
    </location>
</feature>
<name>A0A087E3D7_9BIFI</name>
<dbReference type="RefSeq" id="WP_029576668.1">
    <property type="nucleotide sequence ID" value="NZ_JGZT01000007.1"/>
</dbReference>
<dbReference type="Proteomes" id="UP000029003">
    <property type="component" value="Unassembled WGS sequence"/>
</dbReference>
<dbReference type="AlphaFoldDB" id="A0A087E3D7"/>
<accession>A0A087E3D7</accession>
<proteinExistence type="predicted"/>
<evidence type="ECO:0000256" key="1">
    <source>
        <dbReference type="SAM" id="MobiDB-lite"/>
    </source>
</evidence>